<accession>A0ABD0N1C5</accession>
<proteinExistence type="predicted"/>
<gene>
    <name evidence="3" type="ORF">M9458_050235</name>
</gene>
<evidence type="ECO:0000313" key="3">
    <source>
        <dbReference type="EMBL" id="KAL0155972.1"/>
    </source>
</evidence>
<dbReference type="InterPro" id="IPR036554">
    <property type="entry name" value="GHMP_kinase_C_sf"/>
</dbReference>
<dbReference type="PANTHER" id="PTHR32463:SF0">
    <property type="entry name" value="L-FUCOSE KINASE"/>
    <property type="match status" value="1"/>
</dbReference>
<dbReference type="Gene3D" id="3.30.230.120">
    <property type="match status" value="1"/>
</dbReference>
<evidence type="ECO:0000313" key="4">
    <source>
        <dbReference type="Proteomes" id="UP001529510"/>
    </source>
</evidence>
<dbReference type="GO" id="GO:0016301">
    <property type="term" value="F:kinase activity"/>
    <property type="evidence" value="ECO:0007669"/>
    <property type="project" value="UniProtKB-KW"/>
</dbReference>
<evidence type="ECO:0008006" key="5">
    <source>
        <dbReference type="Google" id="ProtNLM"/>
    </source>
</evidence>
<protein>
    <recommendedName>
        <fullName evidence="5">GHMP kinase C-terminal domain-containing protein</fullName>
    </recommendedName>
</protein>
<dbReference type="EMBL" id="JAMKFB020000025">
    <property type="protein sequence ID" value="KAL0155972.1"/>
    <property type="molecule type" value="Genomic_DNA"/>
</dbReference>
<reference evidence="3 4" key="1">
    <citation type="submission" date="2024-05" db="EMBL/GenBank/DDBJ databases">
        <title>Genome sequencing and assembly of Indian major carp, Cirrhinus mrigala (Hamilton, 1822).</title>
        <authorList>
            <person name="Mohindra V."/>
            <person name="Chowdhury L.M."/>
            <person name="Lal K."/>
            <person name="Jena J.K."/>
        </authorList>
    </citation>
    <scope>NUCLEOTIDE SEQUENCE [LARGE SCALE GENOMIC DNA]</scope>
    <source>
        <strain evidence="3">CM1030</strain>
        <tissue evidence="3">Blood</tissue>
    </source>
</reference>
<keyword evidence="1" id="KW-0808">Transferase</keyword>
<dbReference type="Proteomes" id="UP001529510">
    <property type="component" value="Unassembled WGS sequence"/>
</dbReference>
<dbReference type="PANTHER" id="PTHR32463">
    <property type="entry name" value="L-FUCOSE KINASE"/>
    <property type="match status" value="1"/>
</dbReference>
<keyword evidence="4" id="KW-1185">Reference proteome</keyword>
<dbReference type="SUPFAM" id="SSF55060">
    <property type="entry name" value="GHMP Kinase, C-terminal domain"/>
    <property type="match status" value="1"/>
</dbReference>
<sequence length="156" mass="17162">GGWQDQAGGLFGGVKLARSAAQLPLRVEVEQLSLTQDFLSVLQQHLLLVYTGKTRLARNLLQDVVRSWYARFPSILQNAKQLVTSEEECGEACRKRSLVRLGECMDTYWQQKKLMAPGCEPVAVRSMMNALQPLSLGQSLAGAGGGGFLFLLTHEL</sequence>
<feature type="non-terminal residue" evidence="3">
    <location>
        <position position="156"/>
    </location>
</feature>
<comment type="caution">
    <text evidence="3">The sequence shown here is derived from an EMBL/GenBank/DDBJ whole genome shotgun (WGS) entry which is preliminary data.</text>
</comment>
<evidence type="ECO:0000256" key="1">
    <source>
        <dbReference type="ARBA" id="ARBA00022679"/>
    </source>
</evidence>
<name>A0ABD0N1C5_CIRMR</name>
<feature type="non-terminal residue" evidence="3">
    <location>
        <position position="1"/>
    </location>
</feature>
<evidence type="ECO:0000256" key="2">
    <source>
        <dbReference type="ARBA" id="ARBA00022777"/>
    </source>
</evidence>
<dbReference type="InterPro" id="IPR052203">
    <property type="entry name" value="GHMP_Kinase-Related"/>
</dbReference>
<organism evidence="3 4">
    <name type="scientific">Cirrhinus mrigala</name>
    <name type="common">Mrigala</name>
    <dbReference type="NCBI Taxonomy" id="683832"/>
    <lineage>
        <taxon>Eukaryota</taxon>
        <taxon>Metazoa</taxon>
        <taxon>Chordata</taxon>
        <taxon>Craniata</taxon>
        <taxon>Vertebrata</taxon>
        <taxon>Euteleostomi</taxon>
        <taxon>Actinopterygii</taxon>
        <taxon>Neopterygii</taxon>
        <taxon>Teleostei</taxon>
        <taxon>Ostariophysi</taxon>
        <taxon>Cypriniformes</taxon>
        <taxon>Cyprinidae</taxon>
        <taxon>Labeoninae</taxon>
        <taxon>Labeonini</taxon>
        <taxon>Cirrhinus</taxon>
    </lineage>
</organism>
<keyword evidence="2" id="KW-0418">Kinase</keyword>
<dbReference type="AlphaFoldDB" id="A0ABD0N1C5"/>